<dbReference type="Proteomes" id="UP001596028">
    <property type="component" value="Unassembled WGS sequence"/>
</dbReference>
<keyword evidence="1 2" id="KW-0732">Signal</keyword>
<dbReference type="PANTHER" id="PTHR30006">
    <property type="entry name" value="THIAMINE-BINDING PERIPLASMIC PROTEIN-RELATED"/>
    <property type="match status" value="1"/>
</dbReference>
<dbReference type="InterPro" id="IPR026045">
    <property type="entry name" value="Ferric-bd"/>
</dbReference>
<reference evidence="4" key="1">
    <citation type="journal article" date="2019" name="Int. J. Syst. Evol. Microbiol.">
        <title>The Global Catalogue of Microorganisms (GCM) 10K type strain sequencing project: providing services to taxonomists for standard genome sequencing and annotation.</title>
        <authorList>
            <consortium name="The Broad Institute Genomics Platform"/>
            <consortium name="The Broad Institute Genome Sequencing Center for Infectious Disease"/>
            <person name="Wu L."/>
            <person name="Ma J."/>
        </authorList>
    </citation>
    <scope>NUCLEOTIDE SEQUENCE [LARGE SCALE GENOMIC DNA]</scope>
    <source>
        <strain evidence="4">CCUG 49571</strain>
    </source>
</reference>
<feature type="chain" id="PRO_5046203746" evidence="2">
    <location>
        <begin position="20"/>
        <end position="354"/>
    </location>
</feature>
<dbReference type="RefSeq" id="WP_378094944.1">
    <property type="nucleotide sequence ID" value="NZ_JBHSEP010000005.1"/>
</dbReference>
<dbReference type="SUPFAM" id="SSF53850">
    <property type="entry name" value="Periplasmic binding protein-like II"/>
    <property type="match status" value="1"/>
</dbReference>
<dbReference type="Pfam" id="PF13416">
    <property type="entry name" value="SBP_bac_8"/>
    <property type="match status" value="1"/>
</dbReference>
<gene>
    <name evidence="3" type="ORF">ACFO3S_10000</name>
</gene>
<evidence type="ECO:0000313" key="3">
    <source>
        <dbReference type="EMBL" id="MFC4598566.1"/>
    </source>
</evidence>
<evidence type="ECO:0000256" key="2">
    <source>
        <dbReference type="SAM" id="SignalP"/>
    </source>
</evidence>
<dbReference type="CDD" id="cd13546">
    <property type="entry name" value="PBP2_BitB"/>
    <property type="match status" value="1"/>
</dbReference>
<organism evidence="3 4">
    <name type="scientific">Cohnella hongkongensis</name>
    <dbReference type="NCBI Taxonomy" id="178337"/>
    <lineage>
        <taxon>Bacteria</taxon>
        <taxon>Bacillati</taxon>
        <taxon>Bacillota</taxon>
        <taxon>Bacilli</taxon>
        <taxon>Bacillales</taxon>
        <taxon>Paenibacillaceae</taxon>
        <taxon>Cohnella</taxon>
    </lineage>
</organism>
<protein>
    <submittedName>
        <fullName evidence="3">Extracellular solute-binding protein</fullName>
    </submittedName>
</protein>
<comment type="caution">
    <text evidence="3">The sequence shown here is derived from an EMBL/GenBank/DDBJ whole genome shotgun (WGS) entry which is preliminary data.</text>
</comment>
<dbReference type="InterPro" id="IPR006059">
    <property type="entry name" value="SBP"/>
</dbReference>
<sequence>MKRITALLMAIGLGITVVACSGTATKEDSSGKESAGQTQENKAETKDSGKLVVYTAAAQDVLNACIPEFEAKTGIKVELVTAGTGELLKRIEAEQANPLGDIEWGGVVSVVAPKKDLFEPYLSPNESAQLDSTKNTEGMITRNNIIPMVLIVNTKLIGDIEIEGYEDLLDPRLKGKIAFADPAKSSTSFSHMVNILSTIGAEDESKGWEYIESFTKNLDGKLLASSSAAPKGVADGEYVVGLTHEELASSAIRDGSPVKIVYMKEGAIVSPGTVQIIKGAKNMENAKKFVDFLTSKELQTLTASELSMRASRNDVPAPEGLAEISAFKIVPEDVEKTLQNSQIWLDKFKDIFTS</sequence>
<keyword evidence="4" id="KW-1185">Reference proteome</keyword>
<dbReference type="PIRSF" id="PIRSF002825">
    <property type="entry name" value="CfbpA"/>
    <property type="match status" value="1"/>
</dbReference>
<proteinExistence type="predicted"/>
<dbReference type="EMBL" id="JBHSEP010000005">
    <property type="protein sequence ID" value="MFC4598566.1"/>
    <property type="molecule type" value="Genomic_DNA"/>
</dbReference>
<evidence type="ECO:0000256" key="1">
    <source>
        <dbReference type="ARBA" id="ARBA00022729"/>
    </source>
</evidence>
<accession>A0ABV9F9X2</accession>
<name>A0ABV9F9X2_9BACL</name>
<evidence type="ECO:0000313" key="4">
    <source>
        <dbReference type="Proteomes" id="UP001596028"/>
    </source>
</evidence>
<dbReference type="PANTHER" id="PTHR30006:SF2">
    <property type="entry name" value="ABC TRANSPORTER SUBSTRATE-BINDING PROTEIN"/>
    <property type="match status" value="1"/>
</dbReference>
<dbReference type="PROSITE" id="PS51257">
    <property type="entry name" value="PROKAR_LIPOPROTEIN"/>
    <property type="match status" value="1"/>
</dbReference>
<feature type="signal peptide" evidence="2">
    <location>
        <begin position="1"/>
        <end position="19"/>
    </location>
</feature>
<dbReference type="Gene3D" id="3.40.190.10">
    <property type="entry name" value="Periplasmic binding protein-like II"/>
    <property type="match status" value="2"/>
</dbReference>